<dbReference type="InterPro" id="IPR004629">
    <property type="entry name" value="WecG_TagA_CpsF"/>
</dbReference>
<dbReference type="RefSeq" id="WP_086090858.1">
    <property type="nucleotide sequence ID" value="NZ_CP021112.1"/>
</dbReference>
<dbReference type="NCBIfam" id="TIGR00696">
    <property type="entry name" value="wecG_tagA_cpsF"/>
    <property type="match status" value="1"/>
</dbReference>
<evidence type="ECO:0000313" key="3">
    <source>
        <dbReference type="EMBL" id="ARQ02426.1"/>
    </source>
</evidence>
<dbReference type="GO" id="GO:0016758">
    <property type="term" value="F:hexosyltransferase activity"/>
    <property type="evidence" value="ECO:0007669"/>
    <property type="project" value="TreeGrafter"/>
</dbReference>
<dbReference type="CDD" id="cd06533">
    <property type="entry name" value="Glyco_transf_WecG_TagA"/>
    <property type="match status" value="1"/>
</dbReference>
<evidence type="ECO:0000313" key="4">
    <source>
        <dbReference type="Proteomes" id="UP000194137"/>
    </source>
</evidence>
<dbReference type="STRING" id="1235591.CAK95_27450"/>
<dbReference type="KEGG" id="psin:CAK95_27450"/>
<keyword evidence="1" id="KW-0328">Glycosyltransferase</keyword>
<keyword evidence="2 3" id="KW-0808">Transferase</keyword>
<dbReference type="OrthoDB" id="9771846at2"/>
<dbReference type="Pfam" id="PF03808">
    <property type="entry name" value="Glyco_tran_WecG"/>
    <property type="match status" value="1"/>
</dbReference>
<proteinExistence type="predicted"/>
<accession>A0A1W6ZYK6</accession>
<keyword evidence="4" id="KW-1185">Reference proteome</keyword>
<protein>
    <submittedName>
        <fullName evidence="3">Glycosyltransferase</fullName>
    </submittedName>
</protein>
<evidence type="ECO:0000256" key="2">
    <source>
        <dbReference type="ARBA" id="ARBA00022679"/>
    </source>
</evidence>
<name>A0A1W6ZYK6_9HYPH</name>
<dbReference type="EMBL" id="CP021112">
    <property type="protein sequence ID" value="ARQ02426.1"/>
    <property type="molecule type" value="Genomic_DNA"/>
</dbReference>
<dbReference type="PANTHER" id="PTHR34136">
    <property type="match status" value="1"/>
</dbReference>
<evidence type="ECO:0000256" key="1">
    <source>
        <dbReference type="ARBA" id="ARBA00022676"/>
    </source>
</evidence>
<dbReference type="AlphaFoldDB" id="A0A1W6ZYK6"/>
<gene>
    <name evidence="3" type="ORF">CAK95_27450</name>
</gene>
<dbReference type="PANTHER" id="PTHR34136:SF1">
    <property type="entry name" value="UDP-N-ACETYL-D-MANNOSAMINURONIC ACID TRANSFERASE"/>
    <property type="match status" value="1"/>
</dbReference>
<organism evidence="3 4">
    <name type="scientific">Pseudorhodoplanes sinuspersici</name>
    <dbReference type="NCBI Taxonomy" id="1235591"/>
    <lineage>
        <taxon>Bacteria</taxon>
        <taxon>Pseudomonadati</taxon>
        <taxon>Pseudomonadota</taxon>
        <taxon>Alphaproteobacteria</taxon>
        <taxon>Hyphomicrobiales</taxon>
        <taxon>Pseudorhodoplanes</taxon>
    </lineage>
</organism>
<dbReference type="Proteomes" id="UP000194137">
    <property type="component" value="Chromosome"/>
</dbReference>
<sequence>MRADFLGIPIDLLTFDETVSTAVDAMLMRKPTQHVAVNVAKLVRARHDPELRRDVVESHIIGIDGMGIVWGARALGISVPHRVPGVDLMERLLEVCAAHDFRPYLLGARKKVLERAIVNSLYRWPGLSFAGYRDGYFTPEEEESVVEDIRFASPHCLFIGMPTPQKERFLHKYRDVLQVPFIMGVGGGIDVLAGHVKRAPEIFQKTGLEWLYRTYQEPRRMWWRYASTNAQFAGLLGKEVIARALGRRAGMSEQREGKA</sequence>
<reference evidence="3 4" key="1">
    <citation type="submission" date="2017-05" db="EMBL/GenBank/DDBJ databases">
        <title>Full genome sequence of Pseudorhodoplanes sinuspersici.</title>
        <authorList>
            <person name="Dastgheib S.M.M."/>
            <person name="Shavandi M."/>
            <person name="Tirandaz H."/>
        </authorList>
    </citation>
    <scope>NUCLEOTIDE SEQUENCE [LARGE SCALE GENOMIC DNA]</scope>
    <source>
        <strain evidence="3 4">RIPI110</strain>
    </source>
</reference>